<evidence type="ECO:0000256" key="8">
    <source>
        <dbReference type="ARBA" id="ARBA00022723"/>
    </source>
</evidence>
<dbReference type="InterPro" id="IPR050344">
    <property type="entry name" value="Peptidase_M1_aminopeptidases"/>
</dbReference>
<name>A0A1L7I6I9_9FLAO</name>
<dbReference type="PRINTS" id="PR00756">
    <property type="entry name" value="ALADIPTASE"/>
</dbReference>
<evidence type="ECO:0000256" key="11">
    <source>
        <dbReference type="ARBA" id="ARBA00023049"/>
    </source>
</evidence>
<evidence type="ECO:0000256" key="6">
    <source>
        <dbReference type="ARBA" id="ARBA00022438"/>
    </source>
</evidence>
<evidence type="ECO:0000313" key="12">
    <source>
        <dbReference type="EMBL" id="APU69210.1"/>
    </source>
</evidence>
<dbReference type="InterPro" id="IPR001930">
    <property type="entry name" value="Peptidase_M1"/>
</dbReference>
<evidence type="ECO:0000256" key="4">
    <source>
        <dbReference type="ARBA" id="ARBA00012564"/>
    </source>
</evidence>
<comment type="similarity">
    <text evidence="3">Belongs to the peptidase M1 family.</text>
</comment>
<dbReference type="SUPFAM" id="SSF63737">
    <property type="entry name" value="Leukotriene A4 hydrolase N-terminal domain"/>
    <property type="match status" value="1"/>
</dbReference>
<sequence length="702" mass="81015">MSKNILLFLLLAVSALTAQKTTSDQLAQFDFQKLQARLEIRPEQQEVLGSVHFTFAILEQADTLKIDGRKMEFSEVLLNGEKARFYTDDTGIYVLSTFAPSVSNELDLKYTAYPESAMYFINWQDKTPEAAREVWTQGQGKYTSNWLPSFDELREKLEFDLTYIFPKSYQLIANGLLKSRSENDSLITWQYDMEKPMSSYLVGMAAAQFDSLTENAASGVPLKMYFRKPEAGKAEATYRYSKEIFDFFEKEIGVPFPWQNYKQLPVVNFLYGGMENTGTTIFAESLMTDSIGFNDQNYVNVNAHELAHQWFGDLVTEHSGKHHWLNEGFATYYALLAEKEIFGEDYYYWKLYQTAEQLKEASDSGKGQAVLRTGNNSLTYYQKGAWVLHMLREQVGDAAFREGIKNYLNHYSFQNPTTEKFLTEMELVSGQDLEQFKKDWLEQSAFKASQALESLKRSEFIQQYLQVAGLREFPLEDKKELLRAALDFPVNDYTGQEAVHQLQGENSQVAYDLFEKALESGNLYVRQAVAQTMENIPQIFKKQFEGLLNDDSYITKEISFFKLWSQFPESRPAYFKKLKEVEGFYNKNVRMLWLTLNLVTPDYEPGKNADYYQELAGYAEKWQPIEIQQNAFSYLYQISAFNDASLESVILGTGNPNSGFRNYCRQLLQELLKSQEYRERLEALAEGMDAKAVSYLQSKLSP</sequence>
<evidence type="ECO:0000256" key="9">
    <source>
        <dbReference type="ARBA" id="ARBA00022801"/>
    </source>
</evidence>
<reference evidence="12 13" key="1">
    <citation type="submission" date="2016-07" db="EMBL/GenBank/DDBJ databases">
        <title>Multi-omics approach to identify versatile polysaccharide utilization systems of a marine flavobacterium Gramella flava.</title>
        <authorList>
            <person name="Tang K."/>
        </authorList>
    </citation>
    <scope>NUCLEOTIDE SEQUENCE [LARGE SCALE GENOMIC DNA]</scope>
    <source>
        <strain evidence="12 13">JLT2011</strain>
    </source>
</reference>
<keyword evidence="13" id="KW-1185">Reference proteome</keyword>
<dbReference type="GO" id="GO:0043171">
    <property type="term" value="P:peptide catabolic process"/>
    <property type="evidence" value="ECO:0007669"/>
    <property type="project" value="TreeGrafter"/>
</dbReference>
<dbReference type="InterPro" id="IPR042097">
    <property type="entry name" value="Aminopeptidase_N-like_N_sf"/>
</dbReference>
<dbReference type="EMBL" id="CP016359">
    <property type="protein sequence ID" value="APU69210.1"/>
    <property type="molecule type" value="Genomic_DNA"/>
</dbReference>
<dbReference type="EC" id="3.4.11.2" evidence="4"/>
<keyword evidence="11" id="KW-0482">Metalloprotease</keyword>
<evidence type="ECO:0000256" key="7">
    <source>
        <dbReference type="ARBA" id="ARBA00022670"/>
    </source>
</evidence>
<dbReference type="GO" id="GO:0005615">
    <property type="term" value="C:extracellular space"/>
    <property type="evidence" value="ECO:0007669"/>
    <property type="project" value="TreeGrafter"/>
</dbReference>
<organism evidence="12 13">
    <name type="scientific">Christiangramia flava JLT2011</name>
    <dbReference type="NCBI Taxonomy" id="1229726"/>
    <lineage>
        <taxon>Bacteria</taxon>
        <taxon>Pseudomonadati</taxon>
        <taxon>Bacteroidota</taxon>
        <taxon>Flavobacteriia</taxon>
        <taxon>Flavobacteriales</taxon>
        <taxon>Flavobacteriaceae</taxon>
        <taxon>Christiangramia</taxon>
    </lineage>
</organism>
<dbReference type="KEGG" id="gfl:GRFL_2486"/>
<dbReference type="SUPFAM" id="SSF55486">
    <property type="entry name" value="Metalloproteases ('zincins'), catalytic domain"/>
    <property type="match status" value="1"/>
</dbReference>
<dbReference type="CDD" id="cd09603">
    <property type="entry name" value="M1_APN_like"/>
    <property type="match status" value="1"/>
</dbReference>
<accession>A0A1L7I6I9</accession>
<comment type="catalytic activity">
    <reaction evidence="1">
        <text>Release of an N-terminal amino acid, Xaa-|-Yaa- from a peptide, amide or arylamide. Xaa is preferably Ala, but may be most amino acids including Pro (slow action). When a terminal hydrophobic residue is followed by a prolyl residue, the two may be released as an intact Xaa-Pro dipeptide.</text>
        <dbReference type="EC" id="3.4.11.2"/>
    </reaction>
</comment>
<dbReference type="GO" id="GO:0070006">
    <property type="term" value="F:metalloaminopeptidase activity"/>
    <property type="evidence" value="ECO:0007669"/>
    <property type="project" value="TreeGrafter"/>
</dbReference>
<dbReference type="GO" id="GO:0008270">
    <property type="term" value="F:zinc ion binding"/>
    <property type="evidence" value="ECO:0007669"/>
    <property type="project" value="InterPro"/>
</dbReference>
<dbReference type="Pfam" id="PF01433">
    <property type="entry name" value="Peptidase_M1"/>
    <property type="match status" value="1"/>
</dbReference>
<dbReference type="GO" id="GO:0005737">
    <property type="term" value="C:cytoplasm"/>
    <property type="evidence" value="ECO:0007669"/>
    <property type="project" value="TreeGrafter"/>
</dbReference>
<evidence type="ECO:0000256" key="10">
    <source>
        <dbReference type="ARBA" id="ARBA00022833"/>
    </source>
</evidence>
<comment type="cofactor">
    <cofactor evidence="2">
        <name>Zn(2+)</name>
        <dbReference type="ChEBI" id="CHEBI:29105"/>
    </cofactor>
</comment>
<evidence type="ECO:0000256" key="2">
    <source>
        <dbReference type="ARBA" id="ARBA00001947"/>
    </source>
</evidence>
<dbReference type="Gene3D" id="1.10.390.10">
    <property type="entry name" value="Neutral Protease Domain 2"/>
    <property type="match status" value="1"/>
</dbReference>
<keyword evidence="8" id="KW-0479">Metal-binding</keyword>
<dbReference type="InterPro" id="IPR027268">
    <property type="entry name" value="Peptidase_M4/M1_CTD_sf"/>
</dbReference>
<dbReference type="Pfam" id="PF17900">
    <property type="entry name" value="Peptidase_M1_N"/>
    <property type="match status" value="1"/>
</dbReference>
<dbReference type="OrthoDB" id="100605at2"/>
<keyword evidence="6 12" id="KW-0031">Aminopeptidase</keyword>
<dbReference type="GO" id="GO:0016020">
    <property type="term" value="C:membrane"/>
    <property type="evidence" value="ECO:0007669"/>
    <property type="project" value="TreeGrafter"/>
</dbReference>
<keyword evidence="10" id="KW-0862">Zinc</keyword>
<keyword evidence="7" id="KW-0645">Protease</keyword>
<evidence type="ECO:0000256" key="1">
    <source>
        <dbReference type="ARBA" id="ARBA00000098"/>
    </source>
</evidence>
<dbReference type="RefSeq" id="WP_083644901.1">
    <property type="nucleotide sequence ID" value="NZ_AMRU01000007.1"/>
</dbReference>
<dbReference type="Gene3D" id="2.60.40.1730">
    <property type="entry name" value="tricorn interacting facor f3 domain"/>
    <property type="match status" value="1"/>
</dbReference>
<dbReference type="GO" id="GO:0042277">
    <property type="term" value="F:peptide binding"/>
    <property type="evidence" value="ECO:0007669"/>
    <property type="project" value="TreeGrafter"/>
</dbReference>
<dbReference type="GO" id="GO:0016285">
    <property type="term" value="F:alanyl aminopeptidase activity"/>
    <property type="evidence" value="ECO:0007669"/>
    <property type="project" value="UniProtKB-EC"/>
</dbReference>
<dbReference type="InterPro" id="IPR014782">
    <property type="entry name" value="Peptidase_M1_dom"/>
</dbReference>
<evidence type="ECO:0000256" key="3">
    <source>
        <dbReference type="ARBA" id="ARBA00010136"/>
    </source>
</evidence>
<dbReference type="AlphaFoldDB" id="A0A1L7I6I9"/>
<dbReference type="STRING" id="1229726.GRFL_2486"/>
<dbReference type="PANTHER" id="PTHR11533">
    <property type="entry name" value="PROTEASE M1 ZINC METALLOPROTEASE"/>
    <property type="match status" value="1"/>
</dbReference>
<dbReference type="InterPro" id="IPR045357">
    <property type="entry name" value="Aminopeptidase_N-like_N"/>
</dbReference>
<dbReference type="GO" id="GO:0006508">
    <property type="term" value="P:proteolysis"/>
    <property type="evidence" value="ECO:0007669"/>
    <property type="project" value="UniProtKB-KW"/>
</dbReference>
<proteinExistence type="inferred from homology"/>
<protein>
    <recommendedName>
        <fullName evidence="5">Aminopeptidase N</fullName>
        <ecNumber evidence="4">3.4.11.2</ecNumber>
    </recommendedName>
</protein>
<evidence type="ECO:0000256" key="5">
    <source>
        <dbReference type="ARBA" id="ARBA00015611"/>
    </source>
</evidence>
<dbReference type="Proteomes" id="UP000186230">
    <property type="component" value="Chromosome"/>
</dbReference>
<evidence type="ECO:0000313" key="13">
    <source>
        <dbReference type="Proteomes" id="UP000186230"/>
    </source>
</evidence>
<dbReference type="PANTHER" id="PTHR11533:SF174">
    <property type="entry name" value="PUROMYCIN-SENSITIVE AMINOPEPTIDASE-RELATED"/>
    <property type="match status" value="1"/>
</dbReference>
<gene>
    <name evidence="12" type="ORF">GRFL_2486</name>
</gene>
<keyword evidence="9" id="KW-0378">Hydrolase</keyword>